<dbReference type="SUPFAM" id="SSF48230">
    <property type="entry name" value="Chondroitin AC/alginate lyase"/>
    <property type="match status" value="1"/>
</dbReference>
<dbReference type="Pfam" id="PF07940">
    <property type="entry name" value="Hepar_II_III_C"/>
    <property type="match status" value="1"/>
</dbReference>
<evidence type="ECO:0000313" key="8">
    <source>
        <dbReference type="Proteomes" id="UP000178606"/>
    </source>
</evidence>
<sequence>MDEPEPSAFDPRQFFAQAHAPGVPERVEDAEAEVRAWEAWHAYLAGRKGPAWYFDSARFGEAMRAHWPGLARVWMDLSDRLIAGTMPYGNSTIPFVPGKGLDWNANPTRTSNWAGQHYMFFLRWPIRAAMLTGEARYVRAVADCLRSYVEQMDGVRDEMDVLRRGPEEGGRFAVWNTLAIGLKLKAVGEALYAFRDHPAWTAEDCRNATVLIWRHADFLYRRLAARTPVEWQQELNFISSGSGGLGAVGALLPEWGAASDWLEMARQVQEALLLNQVHPDGMQKEICTQYHNTVIRSFATLQMILARRGLPSFYDVEPFRSRFLAMHRFVGDILTPDGYGPAINSAVYDTEWIAVLTAGNAFFRDGELQGHLNRWYEPGVIPVQKGGPGWCCSLLHDLCVPKPKGLRPRAPRHTSRLFPESGVAVLRDGWDEASNFLVLDFGHPEGGHAYAGQASFTAWVKGRPAALSPGSPFSYSDPDYRPWYYGTRGQNTVWVDEEDQETWRPGRKRRVWGRLLGWEDGREETRVRVAHDGYLLSKGIRHERTVVLRKGRYFLIYDLLDGQGSREAHVARWTIRCPDALREVEGRMVMSEGRPGIRVLPAWPEGIGSVEIGWGPSMAPMPYQPDMTPQQGRTCHARFAQRMEAGGTARFLMLMIAGDCEDASVQGTVTEEGVEAEVTAWGEREKLKIEN</sequence>
<comment type="subcellular location">
    <subcellularLocation>
        <location evidence="1">Periplasm</location>
    </subcellularLocation>
</comment>
<evidence type="ECO:0000259" key="5">
    <source>
        <dbReference type="Pfam" id="PF07940"/>
    </source>
</evidence>
<evidence type="ECO:0000256" key="1">
    <source>
        <dbReference type="ARBA" id="ARBA00004418"/>
    </source>
</evidence>
<evidence type="ECO:0000259" key="6">
    <source>
        <dbReference type="Pfam" id="PF16889"/>
    </source>
</evidence>
<dbReference type="Gene3D" id="2.70.98.70">
    <property type="match status" value="1"/>
</dbReference>
<gene>
    <name evidence="7" type="ORF">A3F84_04600</name>
</gene>
<dbReference type="Gene3D" id="1.50.10.100">
    <property type="entry name" value="Chondroitin AC/alginate lyase"/>
    <property type="match status" value="1"/>
</dbReference>
<dbReference type="GO" id="GO:0042597">
    <property type="term" value="C:periplasmic space"/>
    <property type="evidence" value="ECO:0007669"/>
    <property type="project" value="UniProtKB-SubCell"/>
</dbReference>
<comment type="caution">
    <text evidence="7">The sequence shown here is derived from an EMBL/GenBank/DDBJ whole genome shotgun (WGS) entry which is preliminary data.</text>
</comment>
<feature type="domain" description="Heparinase II/III-like C-terminal" evidence="5">
    <location>
        <begin position="411"/>
        <end position="580"/>
    </location>
</feature>
<dbReference type="InterPro" id="IPR012480">
    <property type="entry name" value="Hepar_II_III_C"/>
</dbReference>
<dbReference type="EMBL" id="MFKF01000423">
    <property type="protein sequence ID" value="OGG43889.1"/>
    <property type="molecule type" value="Genomic_DNA"/>
</dbReference>
<name>A0A1F6C3V8_HANXR</name>
<proteinExistence type="predicted"/>
<evidence type="ECO:0000256" key="4">
    <source>
        <dbReference type="ARBA" id="ARBA00023239"/>
    </source>
</evidence>
<dbReference type="AlphaFoldDB" id="A0A1F6C3V8"/>
<feature type="domain" description="Heparin-sulfate lyase N-terminal" evidence="6">
    <location>
        <begin position="93"/>
        <end position="358"/>
    </location>
</feature>
<dbReference type="GO" id="GO:0016829">
    <property type="term" value="F:lyase activity"/>
    <property type="evidence" value="ECO:0007669"/>
    <property type="project" value="UniProtKB-KW"/>
</dbReference>
<dbReference type="InterPro" id="IPR008929">
    <property type="entry name" value="Chondroitin_lyas"/>
</dbReference>
<dbReference type="PANTHER" id="PTHR39210">
    <property type="entry name" value="HEPARIN-SULFATE LYASE"/>
    <property type="match status" value="1"/>
</dbReference>
<dbReference type="InterPro" id="IPR031680">
    <property type="entry name" value="Hepar_II_III_N"/>
</dbReference>
<keyword evidence="2" id="KW-0732">Signal</keyword>
<evidence type="ECO:0000313" key="7">
    <source>
        <dbReference type="EMBL" id="OGG43889.1"/>
    </source>
</evidence>
<keyword evidence="3" id="KW-0574">Periplasm</keyword>
<evidence type="ECO:0000256" key="2">
    <source>
        <dbReference type="ARBA" id="ARBA00022729"/>
    </source>
</evidence>
<accession>A0A1F6C3V8</accession>
<reference evidence="7 8" key="1">
    <citation type="journal article" date="2016" name="Nat. Commun.">
        <title>Thousands of microbial genomes shed light on interconnected biogeochemical processes in an aquifer system.</title>
        <authorList>
            <person name="Anantharaman K."/>
            <person name="Brown C.T."/>
            <person name="Hug L.A."/>
            <person name="Sharon I."/>
            <person name="Castelle C.J."/>
            <person name="Probst A.J."/>
            <person name="Thomas B.C."/>
            <person name="Singh A."/>
            <person name="Wilkins M.J."/>
            <person name="Karaoz U."/>
            <person name="Brodie E.L."/>
            <person name="Williams K.H."/>
            <person name="Hubbard S.S."/>
            <person name="Banfield J.F."/>
        </authorList>
    </citation>
    <scope>NUCLEOTIDE SEQUENCE [LARGE SCALE GENOMIC DNA]</scope>
    <source>
        <strain evidence="8">RIFCSPLOWO2_12_FULL_64_10</strain>
    </source>
</reference>
<dbReference type="PANTHER" id="PTHR39210:SF1">
    <property type="entry name" value="HEPARIN-SULFATE LYASE"/>
    <property type="match status" value="1"/>
</dbReference>
<organism evidence="7 8">
    <name type="scientific">Handelsmanbacteria sp. (strain RIFCSPLOWO2_12_FULL_64_10)</name>
    <dbReference type="NCBI Taxonomy" id="1817868"/>
    <lineage>
        <taxon>Bacteria</taxon>
        <taxon>Candidatus Handelsmaniibacteriota</taxon>
    </lineage>
</organism>
<protein>
    <submittedName>
        <fullName evidence="7">Uncharacterized protein</fullName>
    </submittedName>
</protein>
<dbReference type="Proteomes" id="UP000178606">
    <property type="component" value="Unassembled WGS sequence"/>
</dbReference>
<dbReference type="Pfam" id="PF16889">
    <property type="entry name" value="Hepar_II_III_N"/>
    <property type="match status" value="1"/>
</dbReference>
<keyword evidence="4" id="KW-0456">Lyase</keyword>
<evidence type="ECO:0000256" key="3">
    <source>
        <dbReference type="ARBA" id="ARBA00022764"/>
    </source>
</evidence>